<name>A0AB34IF52_PRYPA</name>
<gene>
    <name evidence="2" type="ORF">AB1Y20_016415</name>
</gene>
<keyword evidence="3" id="KW-1185">Reference proteome</keyword>
<dbReference type="AlphaFoldDB" id="A0AB34IF52"/>
<accession>A0AB34IF52</accession>
<evidence type="ECO:0000313" key="2">
    <source>
        <dbReference type="EMBL" id="KAL1496461.1"/>
    </source>
</evidence>
<feature type="region of interest" description="Disordered" evidence="1">
    <location>
        <begin position="177"/>
        <end position="199"/>
    </location>
</feature>
<dbReference type="EMBL" id="JBGBPQ010000029">
    <property type="protein sequence ID" value="KAL1496461.1"/>
    <property type="molecule type" value="Genomic_DNA"/>
</dbReference>
<organism evidence="2 3">
    <name type="scientific">Prymnesium parvum</name>
    <name type="common">Toxic golden alga</name>
    <dbReference type="NCBI Taxonomy" id="97485"/>
    <lineage>
        <taxon>Eukaryota</taxon>
        <taxon>Haptista</taxon>
        <taxon>Haptophyta</taxon>
        <taxon>Prymnesiophyceae</taxon>
        <taxon>Prymnesiales</taxon>
        <taxon>Prymnesiaceae</taxon>
        <taxon>Prymnesium</taxon>
    </lineage>
</organism>
<sequence length="199" mass="22149">MLTGKLDETLASKGNVLSEKLQVPLQKSLKELDTLLKQQYPSWKDKCGLVLTPARDGTIEWVLPEHEEEFKEKGARFQRVEPSGAGEEEQSVPPGRTTGRSNSVEASMNLLSIFLSSNCQLGASQCRKYAEVLQRDGYDSIKHMRTLLEPTAVWPEEIKVGHRGSIVKELAKIDDDGHLLQGSSQPRLPRPKSGKCLLQ</sequence>
<feature type="region of interest" description="Disordered" evidence="1">
    <location>
        <begin position="75"/>
        <end position="102"/>
    </location>
</feature>
<comment type="caution">
    <text evidence="2">The sequence shown here is derived from an EMBL/GenBank/DDBJ whole genome shotgun (WGS) entry which is preliminary data.</text>
</comment>
<evidence type="ECO:0000256" key="1">
    <source>
        <dbReference type="SAM" id="MobiDB-lite"/>
    </source>
</evidence>
<proteinExistence type="predicted"/>
<reference evidence="2 3" key="1">
    <citation type="journal article" date="2024" name="Science">
        <title>Giant polyketide synthase enzymes in the biosynthesis of giant marine polyether toxins.</title>
        <authorList>
            <person name="Fallon T.R."/>
            <person name="Shende V.V."/>
            <person name="Wierzbicki I.H."/>
            <person name="Pendleton A.L."/>
            <person name="Watervoot N.F."/>
            <person name="Auber R.P."/>
            <person name="Gonzalez D.J."/>
            <person name="Wisecaver J.H."/>
            <person name="Moore B.S."/>
        </authorList>
    </citation>
    <scope>NUCLEOTIDE SEQUENCE [LARGE SCALE GENOMIC DNA]</scope>
    <source>
        <strain evidence="2 3">12B1</strain>
    </source>
</reference>
<evidence type="ECO:0000313" key="3">
    <source>
        <dbReference type="Proteomes" id="UP001515480"/>
    </source>
</evidence>
<protein>
    <submittedName>
        <fullName evidence="2">Uncharacterized protein</fullName>
    </submittedName>
</protein>
<dbReference type="Proteomes" id="UP001515480">
    <property type="component" value="Unassembled WGS sequence"/>
</dbReference>